<dbReference type="InterPro" id="IPR050707">
    <property type="entry name" value="HTH_MetabolicPath_Reg"/>
</dbReference>
<dbReference type="InterPro" id="IPR036390">
    <property type="entry name" value="WH_DNA-bd_sf"/>
</dbReference>
<dbReference type="InterPro" id="IPR005471">
    <property type="entry name" value="Tscrpt_reg_IclR_N"/>
</dbReference>
<name>A0A4Y3NCG3_PAEAU</name>
<dbReference type="GO" id="GO:0003700">
    <property type="term" value="F:DNA-binding transcription factor activity"/>
    <property type="evidence" value="ECO:0007669"/>
    <property type="project" value="TreeGrafter"/>
</dbReference>
<dbReference type="Gene3D" id="1.10.10.10">
    <property type="entry name" value="Winged helix-like DNA-binding domain superfamily/Winged helix DNA-binding domain"/>
    <property type="match status" value="1"/>
</dbReference>
<sequence>MEATTAGARTLERGLSLIDHVAAGNHRLEDITKAAGLSRSATHRMLTSLVGARYLSQSEDRSYHLGVKLLELGTQAQSSIDLPGTVQQILSDIARITLDATHLGILSADEVIYLAKARGHRGFEMTSYPGVRRKAQTTALGKVLLAEKPDSEAIQAFNPAITPTPLSIRTAEDFLDALHQAKHNGYAMDDQENELGITCLAIGIPDLSGAMAAAVSVSAPSVHMTPDRIQSLVALLQKFQPELTSCLPPGFERAWI</sequence>
<dbReference type="Gene3D" id="3.30.450.40">
    <property type="match status" value="1"/>
</dbReference>
<reference evidence="6 7" key="1">
    <citation type="submission" date="2019-06" db="EMBL/GenBank/DDBJ databases">
        <title>Whole genome shotgun sequence of Paenarthrobacter aurescens NBRC 12136.</title>
        <authorList>
            <person name="Hosoyama A."/>
            <person name="Uohara A."/>
            <person name="Ohji S."/>
            <person name="Ichikawa N."/>
        </authorList>
    </citation>
    <scope>NUCLEOTIDE SEQUENCE [LARGE SCALE GENOMIC DNA]</scope>
    <source>
        <strain evidence="6 7">NBRC 12136</strain>
    </source>
</reference>
<dbReference type="PROSITE" id="PS51078">
    <property type="entry name" value="ICLR_ED"/>
    <property type="match status" value="1"/>
</dbReference>
<dbReference type="SUPFAM" id="SSF55781">
    <property type="entry name" value="GAF domain-like"/>
    <property type="match status" value="1"/>
</dbReference>
<evidence type="ECO:0000259" key="5">
    <source>
        <dbReference type="PROSITE" id="PS51078"/>
    </source>
</evidence>
<dbReference type="InterPro" id="IPR014757">
    <property type="entry name" value="Tscrpt_reg_IclR_C"/>
</dbReference>
<keyword evidence="7" id="KW-1185">Reference proteome</keyword>
<dbReference type="SMART" id="SM00346">
    <property type="entry name" value="HTH_ICLR"/>
    <property type="match status" value="1"/>
</dbReference>
<protein>
    <submittedName>
        <fullName evidence="6">IclR family transcriptional regulator</fullName>
    </submittedName>
</protein>
<dbReference type="Pfam" id="PF01614">
    <property type="entry name" value="IclR_C"/>
    <property type="match status" value="1"/>
</dbReference>
<evidence type="ECO:0000256" key="2">
    <source>
        <dbReference type="ARBA" id="ARBA00023125"/>
    </source>
</evidence>
<dbReference type="RefSeq" id="WP_141283735.1">
    <property type="nucleotide sequence ID" value="NZ_BAAAWK010000001.1"/>
</dbReference>
<keyword evidence="1" id="KW-0805">Transcription regulation</keyword>
<dbReference type="Pfam" id="PF09339">
    <property type="entry name" value="HTH_IclR"/>
    <property type="match status" value="1"/>
</dbReference>
<dbReference type="PANTHER" id="PTHR30136">
    <property type="entry name" value="HELIX-TURN-HELIX TRANSCRIPTIONAL REGULATOR, ICLR FAMILY"/>
    <property type="match status" value="1"/>
</dbReference>
<accession>A0A4Y3NCG3</accession>
<keyword evidence="3" id="KW-0804">Transcription</keyword>
<evidence type="ECO:0000259" key="4">
    <source>
        <dbReference type="PROSITE" id="PS51077"/>
    </source>
</evidence>
<organism evidence="6 7">
    <name type="scientific">Paenarthrobacter aurescens</name>
    <name type="common">Arthrobacter aurescens</name>
    <dbReference type="NCBI Taxonomy" id="43663"/>
    <lineage>
        <taxon>Bacteria</taxon>
        <taxon>Bacillati</taxon>
        <taxon>Actinomycetota</taxon>
        <taxon>Actinomycetes</taxon>
        <taxon>Micrococcales</taxon>
        <taxon>Micrococcaceae</taxon>
        <taxon>Paenarthrobacter</taxon>
    </lineage>
</organism>
<evidence type="ECO:0000256" key="3">
    <source>
        <dbReference type="ARBA" id="ARBA00023163"/>
    </source>
</evidence>
<dbReference type="OrthoDB" id="9807558at2"/>
<dbReference type="InterPro" id="IPR036388">
    <property type="entry name" value="WH-like_DNA-bd_sf"/>
</dbReference>
<feature type="domain" description="IclR-ED" evidence="5">
    <location>
        <begin position="68"/>
        <end position="249"/>
    </location>
</feature>
<dbReference type="SUPFAM" id="SSF46785">
    <property type="entry name" value="Winged helix' DNA-binding domain"/>
    <property type="match status" value="1"/>
</dbReference>
<dbReference type="AlphaFoldDB" id="A0A4Y3NCG3"/>
<dbReference type="PROSITE" id="PS51077">
    <property type="entry name" value="HTH_ICLR"/>
    <property type="match status" value="1"/>
</dbReference>
<gene>
    <name evidence="6" type="ORF">AAU01_22850</name>
</gene>
<dbReference type="GO" id="GO:0045892">
    <property type="term" value="P:negative regulation of DNA-templated transcription"/>
    <property type="evidence" value="ECO:0007669"/>
    <property type="project" value="TreeGrafter"/>
</dbReference>
<dbReference type="Proteomes" id="UP000317715">
    <property type="component" value="Unassembled WGS sequence"/>
</dbReference>
<dbReference type="PANTHER" id="PTHR30136:SF2">
    <property type="entry name" value="TRANSCRIPTIONAL REGULATOR ICLR"/>
    <property type="match status" value="1"/>
</dbReference>
<feature type="domain" description="HTH iclR-type" evidence="4">
    <location>
        <begin position="8"/>
        <end position="67"/>
    </location>
</feature>
<comment type="caution">
    <text evidence="6">The sequence shown here is derived from an EMBL/GenBank/DDBJ whole genome shotgun (WGS) entry which is preliminary data.</text>
</comment>
<proteinExistence type="predicted"/>
<keyword evidence="2" id="KW-0238">DNA-binding</keyword>
<evidence type="ECO:0000313" key="6">
    <source>
        <dbReference type="EMBL" id="GEB19530.1"/>
    </source>
</evidence>
<dbReference type="InterPro" id="IPR029016">
    <property type="entry name" value="GAF-like_dom_sf"/>
</dbReference>
<evidence type="ECO:0000256" key="1">
    <source>
        <dbReference type="ARBA" id="ARBA00023015"/>
    </source>
</evidence>
<dbReference type="EMBL" id="BJMD01000013">
    <property type="protein sequence ID" value="GEB19530.1"/>
    <property type="molecule type" value="Genomic_DNA"/>
</dbReference>
<dbReference type="GO" id="GO:0003677">
    <property type="term" value="F:DNA binding"/>
    <property type="evidence" value="ECO:0007669"/>
    <property type="project" value="UniProtKB-KW"/>
</dbReference>
<dbReference type="GeneID" id="97302848"/>
<evidence type="ECO:0000313" key="7">
    <source>
        <dbReference type="Proteomes" id="UP000317715"/>
    </source>
</evidence>